<dbReference type="Gene3D" id="3.30.430.20">
    <property type="entry name" value="Gnk2 domain, C-X8-C-X2-C motif"/>
    <property type="match status" value="1"/>
</dbReference>
<keyword evidence="2" id="KW-0677">Repeat</keyword>
<name>A0A5J9VTA1_9POAL</name>
<evidence type="ECO:0000256" key="1">
    <source>
        <dbReference type="ARBA" id="ARBA00022729"/>
    </source>
</evidence>
<comment type="caution">
    <text evidence="5">The sequence shown here is derived from an EMBL/GenBank/DDBJ whole genome shotgun (WGS) entry which is preliminary data.</text>
</comment>
<sequence length="200" mass="21385">MARVAAVLALAQVLTLAVAVGSNQLPLPGYMCGGHGRYAPGSAYETSLHRLAAAVPFQANASSCNCSTGSVAGERPEMVSASAFCYWRSDASSADCAACIALAFQEAQRLCPYHRQAMVVVDRGACSVSFHDVQRAEEDMGVGNTRQCPVDSNAPHVESICHCLKELMARQMLEKDLGKLENATEHPIQPLKLPPRIIDI</sequence>
<dbReference type="CDD" id="cd23509">
    <property type="entry name" value="Gnk2-like"/>
    <property type="match status" value="1"/>
</dbReference>
<proteinExistence type="predicted"/>
<dbReference type="OrthoDB" id="630347at2759"/>
<dbReference type="PANTHER" id="PTHR32099">
    <property type="entry name" value="CYSTEINE-RICH REPEAT SECRETORY PROTEIN"/>
    <property type="match status" value="1"/>
</dbReference>
<accession>A0A5J9VTA1</accession>
<protein>
    <recommendedName>
        <fullName evidence="4">Gnk2-homologous domain-containing protein</fullName>
    </recommendedName>
</protein>
<dbReference type="AlphaFoldDB" id="A0A5J9VTA1"/>
<evidence type="ECO:0000259" key="4">
    <source>
        <dbReference type="PROSITE" id="PS51473"/>
    </source>
</evidence>
<organism evidence="5 6">
    <name type="scientific">Eragrostis curvula</name>
    <name type="common">weeping love grass</name>
    <dbReference type="NCBI Taxonomy" id="38414"/>
    <lineage>
        <taxon>Eukaryota</taxon>
        <taxon>Viridiplantae</taxon>
        <taxon>Streptophyta</taxon>
        <taxon>Embryophyta</taxon>
        <taxon>Tracheophyta</taxon>
        <taxon>Spermatophyta</taxon>
        <taxon>Magnoliopsida</taxon>
        <taxon>Liliopsida</taxon>
        <taxon>Poales</taxon>
        <taxon>Poaceae</taxon>
        <taxon>PACMAD clade</taxon>
        <taxon>Chloridoideae</taxon>
        <taxon>Eragrostideae</taxon>
        <taxon>Eragrostidinae</taxon>
        <taxon>Eragrostis</taxon>
    </lineage>
</organism>
<evidence type="ECO:0000313" key="5">
    <source>
        <dbReference type="EMBL" id="TVU38644.1"/>
    </source>
</evidence>
<dbReference type="Gramene" id="TVU38644">
    <property type="protein sequence ID" value="TVU38644"/>
    <property type="gene ID" value="EJB05_12028"/>
</dbReference>
<dbReference type="InterPro" id="IPR002902">
    <property type="entry name" value="GNK2"/>
</dbReference>
<reference evidence="5 6" key="1">
    <citation type="journal article" date="2019" name="Sci. Rep.">
        <title>A high-quality genome of Eragrostis curvula grass provides insights into Poaceae evolution and supports new strategies to enhance forage quality.</title>
        <authorList>
            <person name="Carballo J."/>
            <person name="Santos B.A.C.M."/>
            <person name="Zappacosta D."/>
            <person name="Garbus I."/>
            <person name="Selva J.P."/>
            <person name="Gallo C.A."/>
            <person name="Diaz A."/>
            <person name="Albertini E."/>
            <person name="Caccamo M."/>
            <person name="Echenique V."/>
        </authorList>
    </citation>
    <scope>NUCLEOTIDE SEQUENCE [LARGE SCALE GENOMIC DNA]</scope>
    <source>
        <strain evidence="6">cv. Victoria</strain>
        <tissue evidence="5">Leaf</tissue>
    </source>
</reference>
<evidence type="ECO:0000256" key="3">
    <source>
        <dbReference type="SAM" id="SignalP"/>
    </source>
</evidence>
<keyword evidence="1 3" id="KW-0732">Signal</keyword>
<dbReference type="Pfam" id="PF01657">
    <property type="entry name" value="Stress-antifung"/>
    <property type="match status" value="1"/>
</dbReference>
<keyword evidence="6" id="KW-1185">Reference proteome</keyword>
<dbReference type="PANTHER" id="PTHR32099:SF43">
    <property type="entry name" value="GNK2-HOMOLOGOUS DOMAIN-CONTAINING PROTEIN"/>
    <property type="match status" value="1"/>
</dbReference>
<dbReference type="Proteomes" id="UP000324897">
    <property type="component" value="Chromosome 4"/>
</dbReference>
<evidence type="ECO:0000256" key="2">
    <source>
        <dbReference type="ARBA" id="ARBA00022737"/>
    </source>
</evidence>
<dbReference type="EMBL" id="RWGY01000007">
    <property type="protein sequence ID" value="TVU38644.1"/>
    <property type="molecule type" value="Genomic_DNA"/>
</dbReference>
<gene>
    <name evidence="5" type="ORF">EJB05_12028</name>
</gene>
<feature type="chain" id="PRO_5023941971" description="Gnk2-homologous domain-containing protein" evidence="3">
    <location>
        <begin position="20"/>
        <end position="200"/>
    </location>
</feature>
<feature type="non-terminal residue" evidence="5">
    <location>
        <position position="1"/>
    </location>
</feature>
<dbReference type="PROSITE" id="PS51473">
    <property type="entry name" value="GNK2"/>
    <property type="match status" value="1"/>
</dbReference>
<feature type="domain" description="Gnk2-homologous" evidence="4">
    <location>
        <begin position="26"/>
        <end position="135"/>
    </location>
</feature>
<feature type="signal peptide" evidence="3">
    <location>
        <begin position="1"/>
        <end position="19"/>
    </location>
</feature>
<dbReference type="InterPro" id="IPR038408">
    <property type="entry name" value="GNK2_sf"/>
</dbReference>
<evidence type="ECO:0000313" key="6">
    <source>
        <dbReference type="Proteomes" id="UP000324897"/>
    </source>
</evidence>